<organism evidence="2">
    <name type="scientific">marine sediment metagenome</name>
    <dbReference type="NCBI Taxonomy" id="412755"/>
    <lineage>
        <taxon>unclassified sequences</taxon>
        <taxon>metagenomes</taxon>
        <taxon>ecological metagenomes</taxon>
    </lineage>
</organism>
<dbReference type="SUPFAM" id="SSF56281">
    <property type="entry name" value="Metallo-hydrolase/oxidoreductase"/>
    <property type="match status" value="1"/>
</dbReference>
<dbReference type="PANTHER" id="PTHR43223:SF2">
    <property type="entry name" value="METALLO-BETA-LACTAMASE DOMAIN-CONTAINING PROTEIN"/>
    <property type="match status" value="1"/>
</dbReference>
<dbReference type="Gene3D" id="3.60.15.10">
    <property type="entry name" value="Ribonuclease Z/Hydroxyacylglutathione hydrolase-like"/>
    <property type="match status" value="1"/>
</dbReference>
<dbReference type="PANTHER" id="PTHR43223">
    <property type="entry name" value="ALKYL/ARYL-SULFATASE"/>
    <property type="match status" value="1"/>
</dbReference>
<protein>
    <recommendedName>
        <fullName evidence="1">Metallo-beta-lactamase domain-containing protein</fullName>
    </recommendedName>
</protein>
<dbReference type="SMART" id="SM00849">
    <property type="entry name" value="Lactamase_B"/>
    <property type="match status" value="1"/>
</dbReference>
<dbReference type="EMBL" id="BART01025440">
    <property type="protein sequence ID" value="GAH00926.1"/>
    <property type="molecule type" value="Genomic_DNA"/>
</dbReference>
<dbReference type="InterPro" id="IPR052195">
    <property type="entry name" value="Bact_Alkyl/Aryl-Sulfatase"/>
</dbReference>
<comment type="caution">
    <text evidence="2">The sequence shown here is derived from an EMBL/GenBank/DDBJ whole genome shotgun (WGS) entry which is preliminary data.</text>
</comment>
<dbReference type="InterPro" id="IPR001279">
    <property type="entry name" value="Metallo-B-lactamas"/>
</dbReference>
<gene>
    <name evidence="2" type="ORF">S01H4_45663</name>
</gene>
<dbReference type="AlphaFoldDB" id="X1BYM7"/>
<accession>X1BYM7</accession>
<name>X1BYM7_9ZZZZ</name>
<evidence type="ECO:0000313" key="2">
    <source>
        <dbReference type="EMBL" id="GAH00926.1"/>
    </source>
</evidence>
<proteinExistence type="predicted"/>
<reference evidence="2" key="1">
    <citation type="journal article" date="2014" name="Front. Microbiol.">
        <title>High frequency of phylogenetically diverse reductive dehalogenase-homologous genes in deep subseafloor sedimentary metagenomes.</title>
        <authorList>
            <person name="Kawai M."/>
            <person name="Futagami T."/>
            <person name="Toyoda A."/>
            <person name="Takaki Y."/>
            <person name="Nishi S."/>
            <person name="Hori S."/>
            <person name="Arai W."/>
            <person name="Tsubouchi T."/>
            <person name="Morono Y."/>
            <person name="Uchiyama I."/>
            <person name="Ito T."/>
            <person name="Fujiyama A."/>
            <person name="Inagaki F."/>
            <person name="Takami H."/>
        </authorList>
    </citation>
    <scope>NUCLEOTIDE SEQUENCE</scope>
    <source>
        <strain evidence="2">Expedition CK06-06</strain>
    </source>
</reference>
<dbReference type="Pfam" id="PF00753">
    <property type="entry name" value="Lactamase_B"/>
    <property type="match status" value="1"/>
</dbReference>
<evidence type="ECO:0000259" key="1">
    <source>
        <dbReference type="SMART" id="SM00849"/>
    </source>
</evidence>
<feature type="non-terminal residue" evidence="2">
    <location>
        <position position="244"/>
    </location>
</feature>
<dbReference type="InterPro" id="IPR036866">
    <property type="entry name" value="RibonucZ/Hydroxyglut_hydro"/>
</dbReference>
<feature type="domain" description="Metallo-beta-lactamase" evidence="1">
    <location>
        <begin position="32"/>
        <end position="236"/>
    </location>
</feature>
<sequence length="244" mass="28459">MVRKTSGGMRDWFGLFQSATFENDTCHLIAGMGNTGVIETEGGLVLFDLPIKQFGPRLFREIRGITNKQVKYIIYSHGHFDHCFAYEPFITEIKEKGWEMPQIIAHENLLKRFEKYRILDKYHDWLNKQQFASVGVKRQEMVVSAHETLDPTIIMKGSEPYSFTLSNCTFEFYHDKGETDDSIWLWVPEKKLICAGDLMVSSYPNVGNPYKVQRYPKDWAIAMERSDTNETIQFQLRGYDEENN</sequence>